<dbReference type="Gene3D" id="3.40.630.30">
    <property type="match status" value="1"/>
</dbReference>
<dbReference type="InterPro" id="IPR016181">
    <property type="entry name" value="Acyl_CoA_acyltransferase"/>
</dbReference>
<dbReference type="Proteomes" id="UP001056535">
    <property type="component" value="Chromosome"/>
</dbReference>
<proteinExistence type="predicted"/>
<dbReference type="Pfam" id="PF13673">
    <property type="entry name" value="Acetyltransf_10"/>
    <property type="match status" value="1"/>
</dbReference>
<dbReference type="SUPFAM" id="SSF55729">
    <property type="entry name" value="Acyl-CoA N-acyltransferases (Nat)"/>
    <property type="match status" value="1"/>
</dbReference>
<keyword evidence="2" id="KW-0808">Transferase</keyword>
<organism evidence="2 3">
    <name type="scientific">Ornithinimicrobium cryptoxanthini</name>
    <dbReference type="NCBI Taxonomy" id="2934161"/>
    <lineage>
        <taxon>Bacteria</taxon>
        <taxon>Bacillati</taxon>
        <taxon>Actinomycetota</taxon>
        <taxon>Actinomycetes</taxon>
        <taxon>Micrococcales</taxon>
        <taxon>Ornithinimicrobiaceae</taxon>
        <taxon>Ornithinimicrobium</taxon>
    </lineage>
</organism>
<evidence type="ECO:0000313" key="2">
    <source>
        <dbReference type="EMBL" id="USQ75891.1"/>
    </source>
</evidence>
<evidence type="ECO:0000313" key="3">
    <source>
        <dbReference type="Proteomes" id="UP001056535"/>
    </source>
</evidence>
<accession>A0ABY4YH89</accession>
<sequence>MTEPQLRVASFADLTTAQLYAVLRLRVDVFVVEQDCAYPELDGRDDEPTTEHLWVDVDGEVAAYVRVLDDRDRARVGRVVTAEGHRGHGYAAQLVALALERIGNRRTEIGAQVQLEQWYARLGFARSGPDYDEDGIMHLPMIREAPARAANSG</sequence>
<keyword evidence="3" id="KW-1185">Reference proteome</keyword>
<evidence type="ECO:0000259" key="1">
    <source>
        <dbReference type="PROSITE" id="PS51186"/>
    </source>
</evidence>
<dbReference type="EC" id="2.3.1.-" evidence="2"/>
<feature type="domain" description="N-acetyltransferase" evidence="1">
    <location>
        <begin position="9"/>
        <end position="146"/>
    </location>
</feature>
<dbReference type="InterPro" id="IPR000182">
    <property type="entry name" value="GNAT_dom"/>
</dbReference>
<dbReference type="GO" id="GO:0016746">
    <property type="term" value="F:acyltransferase activity"/>
    <property type="evidence" value="ECO:0007669"/>
    <property type="project" value="UniProtKB-KW"/>
</dbReference>
<keyword evidence="2" id="KW-0012">Acyltransferase</keyword>
<reference evidence="2" key="1">
    <citation type="submission" date="2022-06" db="EMBL/GenBank/DDBJ databases">
        <title>Ornithinimicrobium JY.X270.</title>
        <authorList>
            <person name="Huang Y."/>
        </authorList>
    </citation>
    <scope>NUCLEOTIDE SEQUENCE</scope>
    <source>
        <strain evidence="2">JY.X270</strain>
    </source>
</reference>
<name>A0ABY4YH89_9MICO</name>
<dbReference type="EMBL" id="CP099490">
    <property type="protein sequence ID" value="USQ75891.1"/>
    <property type="molecule type" value="Genomic_DNA"/>
</dbReference>
<dbReference type="RefSeq" id="WP_252620430.1">
    <property type="nucleotide sequence ID" value="NZ_CP099490.1"/>
</dbReference>
<dbReference type="PROSITE" id="PS51186">
    <property type="entry name" value="GNAT"/>
    <property type="match status" value="1"/>
</dbReference>
<protein>
    <submittedName>
        <fullName evidence="2">GNAT family N-acetyltransferase</fullName>
        <ecNumber evidence="2">2.3.1.-</ecNumber>
    </submittedName>
</protein>
<gene>
    <name evidence="2" type="ORF">NF557_15005</name>
</gene>
<dbReference type="CDD" id="cd04301">
    <property type="entry name" value="NAT_SF"/>
    <property type="match status" value="1"/>
</dbReference>